<evidence type="ECO:0000259" key="10">
    <source>
        <dbReference type="PROSITE" id="PS50966"/>
    </source>
</evidence>
<dbReference type="InterPro" id="IPR006564">
    <property type="entry name" value="Znf_PMZ"/>
</dbReference>
<dbReference type="PROSITE" id="PS50966">
    <property type="entry name" value="ZF_SWIM"/>
    <property type="match status" value="1"/>
</dbReference>
<dbReference type="Pfam" id="PF03108">
    <property type="entry name" value="DBD_Tnp_Mut"/>
    <property type="match status" value="1"/>
</dbReference>
<proteinExistence type="predicted"/>
<keyword evidence="6" id="KW-0560">Oxidoreductase</keyword>
<keyword evidence="3" id="KW-0479">Metal-binding</keyword>
<feature type="domain" description="SWIM-type" evidence="10">
    <location>
        <begin position="839"/>
        <end position="871"/>
    </location>
</feature>
<evidence type="ECO:0000256" key="7">
    <source>
        <dbReference type="ARBA" id="ARBA00051764"/>
    </source>
</evidence>
<dbReference type="FunFam" id="3.40.50.970:FF:000001">
    <property type="entry name" value="Pyruvate dehydrogenase E1 beta subunit"/>
    <property type="match status" value="1"/>
</dbReference>
<dbReference type="Proteomes" id="UP000654922">
    <property type="component" value="Unassembled WGS sequence"/>
</dbReference>
<dbReference type="GO" id="GO:0006091">
    <property type="term" value="P:generation of precursor metabolites and energy"/>
    <property type="evidence" value="ECO:0007669"/>
    <property type="project" value="UniProtKB-ARBA"/>
</dbReference>
<dbReference type="AlphaFoldDB" id="A0A8H6PJX1"/>
<keyword evidence="4 8" id="KW-0863">Zinc-finger</keyword>
<dbReference type="GO" id="GO:0003863">
    <property type="term" value="F:branched-chain 2-oxo acid dehydrogenase activity"/>
    <property type="evidence" value="ECO:0007669"/>
    <property type="project" value="UniProtKB-EC"/>
</dbReference>
<dbReference type="PANTHER" id="PTHR42980">
    <property type="entry name" value="2-OXOISOVALERATE DEHYDROGENASE SUBUNIT BETA-RELATED"/>
    <property type="match status" value="1"/>
</dbReference>
<dbReference type="SUPFAM" id="SSF52518">
    <property type="entry name" value="Thiamin diphosphate-binding fold (THDP-binding)"/>
    <property type="match status" value="1"/>
</dbReference>
<dbReference type="GO" id="GO:0007584">
    <property type="term" value="P:response to nutrient"/>
    <property type="evidence" value="ECO:0007669"/>
    <property type="project" value="TreeGrafter"/>
</dbReference>
<reference evidence="11" key="1">
    <citation type="submission" date="2020-06" db="EMBL/GenBank/DDBJ databases">
        <title>Draft genome sequences of strains closely related to Aspergillus parafelis and Aspergillus hiratsukae.</title>
        <authorList>
            <person name="Dos Santos R.A.C."/>
            <person name="Rivero-Menendez O."/>
            <person name="Steenwyk J.L."/>
            <person name="Mead M.E."/>
            <person name="Goldman G.H."/>
            <person name="Alastruey-Izquierdo A."/>
            <person name="Rokas A."/>
        </authorList>
    </citation>
    <scope>NUCLEOTIDE SEQUENCE</scope>
    <source>
        <strain evidence="11">CNM-CM5623</strain>
    </source>
</reference>
<dbReference type="GO" id="GO:0009083">
    <property type="term" value="P:branched-chain amino acid catabolic process"/>
    <property type="evidence" value="ECO:0007669"/>
    <property type="project" value="TreeGrafter"/>
</dbReference>
<dbReference type="Gene3D" id="3.40.50.970">
    <property type="match status" value="1"/>
</dbReference>
<dbReference type="InterPro" id="IPR004332">
    <property type="entry name" value="Transposase_MuDR"/>
</dbReference>
<protein>
    <recommendedName>
        <fullName evidence="2">3-methyl-2-oxobutanoate dehydrogenase (2-methylpropanoyl-transferring)</fullName>
        <ecNumber evidence="2">1.2.4.4</ecNumber>
    </recommendedName>
</protein>
<dbReference type="SMART" id="SM00861">
    <property type="entry name" value="Transket_pyr"/>
    <property type="match status" value="1"/>
</dbReference>
<dbReference type="CDD" id="cd07036">
    <property type="entry name" value="TPP_PYR_E1-PDHc-beta_like"/>
    <property type="match status" value="1"/>
</dbReference>
<dbReference type="InterPro" id="IPR033248">
    <property type="entry name" value="Transketolase_C"/>
</dbReference>
<evidence type="ECO:0000256" key="2">
    <source>
        <dbReference type="ARBA" id="ARBA00012277"/>
    </source>
</evidence>
<feature type="region of interest" description="Disordered" evidence="9">
    <location>
        <begin position="996"/>
        <end position="1089"/>
    </location>
</feature>
<gene>
    <name evidence="11" type="ORF">CNMCM5623_008753</name>
</gene>
<evidence type="ECO:0000256" key="8">
    <source>
        <dbReference type="PROSITE-ProRule" id="PRU00325"/>
    </source>
</evidence>
<name>A0A8H6PJX1_9EURO</name>
<dbReference type="OrthoDB" id="878at2759"/>
<dbReference type="InterPro" id="IPR029061">
    <property type="entry name" value="THDP-binding"/>
</dbReference>
<feature type="region of interest" description="Disordered" evidence="9">
    <location>
        <begin position="912"/>
        <end position="954"/>
    </location>
</feature>
<comment type="caution">
    <text evidence="11">The sequence shown here is derived from an EMBL/GenBank/DDBJ whole genome shotgun (WGS) entry which is preliminary data.</text>
</comment>
<dbReference type="FunFam" id="3.40.50.920:FF:000001">
    <property type="entry name" value="Pyruvate dehydrogenase E1 beta subunit"/>
    <property type="match status" value="1"/>
</dbReference>
<evidence type="ECO:0000256" key="4">
    <source>
        <dbReference type="ARBA" id="ARBA00022771"/>
    </source>
</evidence>
<evidence type="ECO:0000256" key="6">
    <source>
        <dbReference type="ARBA" id="ARBA00023002"/>
    </source>
</evidence>
<sequence length="1135" mass="127072">MASLRPSVKRLLRQPPCRLYSGAPSSSSRLNLPIDYKSTPLLHHTSSSLSSALELPGSTTAKSLNFYQAINSALRTALATDNRVMLFGEDVAFGGVFRCSMDLQTEFGSERVFNTPLTEQGIVGFAIGAAAEGMKPVAEIQFADYVFPAFDQIVNEAAKFRYREGGTGVNVGGMVVRMPCGAVGHGALYHTQSPESLFAHVPGVQVVMPRSPSQAKGLLLSAIFQSNNPVIFMEPKILYRAAVEHVPNEFYTIPLNKAEVVKPGNDVTVISYGQPMYLCSAAISSIEKDMGASVELIDLRTIYPWDRQTVLDSVKKTGRAIVVHESMINYGVGAEVAATIQDGAFLRLEAPVKRVAGWSTHTGLTYEKLILPDVASDIFATETPTGADTLHRSPASFRGWSHFEVGMIYPSMEEAREALLCHTIAKHESYRVYKSDARRYMTRCRSRDCNYMVRISWRKKRCEAFVSMYRPHTCSPDTHGNWRPAASVNYLVPTYQSLVQGSSQPTAAQILEIERRRGNPIPYHQGYRTLKAIERNLYGDDVESFEKLPAFLSRLAKVDHAGYWKLETKNDIFHRCFIAPAATLNAYTHCRRFLTIDCAPWKTKWDFSLLVAATLDANDQVLPLAWAVVPDEKVESWAFFLRHMRLAFPKIDSPRTALLLNPRLGIDDAVTQELPAVAMMYCCEYLSQTLMEKFRPEEEVRKQFWKAARAESEPVFVQAMAQIKHPRAKQWIESIPRQRWAKHALPVPRYDQLSMTTMESLHFLWLNTRNLPVLRALYSIWLNITDRLNHCREMEFEQSNTLTDFAQEWIVRQKQLSRTYTAVAGSQEQFTVFNKAVGYMVDLNARTCSCLDWQDLQLPCRHALAAIATTSRPIDDFVPPAYHLSTYKQIYTGVTMPLELRDLDNFDQCSAPAAKRRGRPSMNPSKQKDVGVQPHCSICRQPGHSSQSDICPSKLKERNIVIQTLPDGIRAFEHKPGPPPPKPQYPAVAVVVPAKPTITHPTTSTLDARNASKPRRHRGSRQSNSSSSSSDDNETPSEGNAAGSDRGFLDQGLTQIPPLPDGARLRRQQDSPGVNRPATPRPSLNFAPAPSDVASRLEWALDAKKRLDAEKEYLSYEELSRLQGRILDGLFSANA</sequence>
<dbReference type="InterPro" id="IPR007527">
    <property type="entry name" value="Znf_SWIM"/>
</dbReference>
<dbReference type="InterPro" id="IPR005475">
    <property type="entry name" value="Transketolase-like_Pyr-bd"/>
</dbReference>
<dbReference type="Pfam" id="PF04434">
    <property type="entry name" value="SWIM"/>
    <property type="match status" value="1"/>
</dbReference>
<comment type="cofactor">
    <cofactor evidence="1">
        <name>thiamine diphosphate</name>
        <dbReference type="ChEBI" id="CHEBI:58937"/>
    </cofactor>
</comment>
<dbReference type="InterPro" id="IPR009014">
    <property type="entry name" value="Transketo_C/PFOR_II"/>
</dbReference>
<dbReference type="EMBL" id="JACBAE010001400">
    <property type="protein sequence ID" value="KAF7155873.1"/>
    <property type="molecule type" value="Genomic_DNA"/>
</dbReference>
<evidence type="ECO:0000313" key="11">
    <source>
        <dbReference type="EMBL" id="KAF7155873.1"/>
    </source>
</evidence>
<accession>A0A8H6PJX1</accession>
<keyword evidence="5" id="KW-0862">Zinc</keyword>
<dbReference type="GO" id="GO:0008270">
    <property type="term" value="F:zinc ion binding"/>
    <property type="evidence" value="ECO:0007669"/>
    <property type="project" value="UniProtKB-KW"/>
</dbReference>
<comment type="catalytic activity">
    <reaction evidence="7">
        <text>N(6)-[(R)-lipoyl]-L-lysyl-[protein] + 3-methyl-2-oxobutanoate + H(+) = N(6)-[(R)-S(8)-2-methylpropanoyldihydrolipoyl]-L-lysyl-[protein] + CO2</text>
        <dbReference type="Rhea" id="RHEA:13457"/>
        <dbReference type="Rhea" id="RHEA-COMP:10474"/>
        <dbReference type="Rhea" id="RHEA-COMP:10497"/>
        <dbReference type="ChEBI" id="CHEBI:11851"/>
        <dbReference type="ChEBI" id="CHEBI:15378"/>
        <dbReference type="ChEBI" id="CHEBI:16526"/>
        <dbReference type="ChEBI" id="CHEBI:83099"/>
        <dbReference type="ChEBI" id="CHEBI:83142"/>
        <dbReference type="EC" id="1.2.4.4"/>
    </reaction>
    <physiologicalReaction direction="left-to-right" evidence="7">
        <dbReference type="Rhea" id="RHEA:13458"/>
    </physiologicalReaction>
</comment>
<dbReference type="SMART" id="SM00575">
    <property type="entry name" value="ZnF_PMZ"/>
    <property type="match status" value="1"/>
</dbReference>
<dbReference type="EC" id="1.2.4.4" evidence="2"/>
<dbReference type="Pfam" id="PF02779">
    <property type="entry name" value="Transket_pyr"/>
    <property type="match status" value="1"/>
</dbReference>
<dbReference type="Pfam" id="PF02780">
    <property type="entry name" value="Transketolase_C"/>
    <property type="match status" value="1"/>
</dbReference>
<organism evidence="11 12">
    <name type="scientific">Aspergillus felis</name>
    <dbReference type="NCBI Taxonomy" id="1287682"/>
    <lineage>
        <taxon>Eukaryota</taxon>
        <taxon>Fungi</taxon>
        <taxon>Dikarya</taxon>
        <taxon>Ascomycota</taxon>
        <taxon>Pezizomycotina</taxon>
        <taxon>Eurotiomycetes</taxon>
        <taxon>Eurotiomycetidae</taxon>
        <taxon>Eurotiales</taxon>
        <taxon>Aspergillaceae</taxon>
        <taxon>Aspergillus</taxon>
        <taxon>Aspergillus subgen. Fumigati</taxon>
    </lineage>
</organism>
<evidence type="ECO:0000256" key="1">
    <source>
        <dbReference type="ARBA" id="ARBA00001964"/>
    </source>
</evidence>
<dbReference type="PANTHER" id="PTHR42980:SF1">
    <property type="entry name" value="2-OXOISOVALERATE DEHYDROGENASE SUBUNIT BETA, MITOCHONDRIAL"/>
    <property type="match status" value="1"/>
</dbReference>
<evidence type="ECO:0000256" key="9">
    <source>
        <dbReference type="SAM" id="MobiDB-lite"/>
    </source>
</evidence>
<evidence type="ECO:0000313" key="12">
    <source>
        <dbReference type="Proteomes" id="UP000654922"/>
    </source>
</evidence>
<dbReference type="Gene3D" id="3.40.50.920">
    <property type="match status" value="1"/>
</dbReference>
<evidence type="ECO:0000256" key="3">
    <source>
        <dbReference type="ARBA" id="ARBA00022723"/>
    </source>
</evidence>
<dbReference type="SUPFAM" id="SSF52922">
    <property type="entry name" value="TK C-terminal domain-like"/>
    <property type="match status" value="1"/>
</dbReference>
<evidence type="ECO:0000256" key="5">
    <source>
        <dbReference type="ARBA" id="ARBA00022833"/>
    </source>
</evidence>